<dbReference type="AlphaFoldDB" id="A0A0L6VPF4"/>
<comment type="caution">
    <text evidence="2">The sequence shown here is derived from an EMBL/GenBank/DDBJ whole genome shotgun (WGS) entry which is preliminary data.</text>
</comment>
<evidence type="ECO:0000256" key="1">
    <source>
        <dbReference type="SAM" id="MobiDB-lite"/>
    </source>
</evidence>
<evidence type="ECO:0000313" key="3">
    <source>
        <dbReference type="Proteomes" id="UP000037035"/>
    </source>
</evidence>
<protein>
    <submittedName>
        <fullName evidence="2">Uncharacterized protein</fullName>
    </submittedName>
</protein>
<dbReference type="OrthoDB" id="2506162at2759"/>
<dbReference type="STRING" id="27349.A0A0L6VPF4"/>
<feature type="region of interest" description="Disordered" evidence="1">
    <location>
        <begin position="850"/>
        <end position="906"/>
    </location>
</feature>
<reference evidence="2 3" key="1">
    <citation type="submission" date="2015-08" db="EMBL/GenBank/DDBJ databases">
        <title>Next Generation Sequencing and Analysis of the Genome of Puccinia sorghi L Schw, the Causal Agent of Maize Common Rust.</title>
        <authorList>
            <person name="Rochi L."/>
            <person name="Burguener G."/>
            <person name="Darino M."/>
            <person name="Turjanski A."/>
            <person name="Kreff E."/>
            <person name="Dieguez M.J."/>
            <person name="Sacco F."/>
        </authorList>
    </citation>
    <scope>NUCLEOTIDE SEQUENCE [LARGE SCALE GENOMIC DNA]</scope>
    <source>
        <strain evidence="2 3">RO10H11247</strain>
    </source>
</reference>
<evidence type="ECO:0000313" key="2">
    <source>
        <dbReference type="EMBL" id="KNZ62599.1"/>
    </source>
</evidence>
<name>A0A0L6VPF4_9BASI</name>
<accession>A0A0L6VPF4</accession>
<feature type="region of interest" description="Disordered" evidence="1">
    <location>
        <begin position="95"/>
        <end position="131"/>
    </location>
</feature>
<keyword evidence="3" id="KW-1185">Reference proteome</keyword>
<dbReference type="EMBL" id="LAVV01002777">
    <property type="protein sequence ID" value="KNZ62599.1"/>
    <property type="molecule type" value="Genomic_DNA"/>
</dbReference>
<proteinExistence type="predicted"/>
<dbReference type="VEuPathDB" id="FungiDB:VP01_124g2"/>
<sequence length="1039" mass="114013">MYTHSLKQEKTNVTAQSFKQSFVEPIQITEHKYHYLKRTPPSAINCFASGKGQTAILVLNTNQLFFIHLPPIGSDLPPHTLLTTLDHSVESLKLQPTTYNHNPPTTDHQNSGSSQPNLPSSFSQSNPHTSIRTTTTKKEITLAAIGLPLSPQQHSSNLPNYPHLLIAYQSHTQPHLPTTIKQTIVPVTTGNDDLKPHQHRSLGGSQLSIGEEDLGDYITGIGDLDDAFDAPTPSAQTQPILQADENDKLKLTSSGVDLETKIPVDQHKQHLVEILIDFDHSIIPNVTIQLIPSLPIIDPFDHQTDSQVILRHLAFTTTSINGPDPSSTNLASLRLVASFSRREEETGFVEQVQSWDVRLEHSSLSTGFLGLESFNDLRNSNGAAPSSTEILRGPEEWVFNRVAHRKLVPEKHSSSSEPAVQRSSSMVRVCNIFPDWKARTGCFLLFVEKEETASVGILEADNHPGAITVEENHERPTIECWVLDAHDLSTIAVKPFPKMSAKEAQQACLSYHGVLCCSLDARGEVRASPLISSDQSPTVVGLIVSAIHNREPVDDISRLLGTTFTPNTTLSLNTDGLQNGGDGAGFDCQMIFHQVSSVIGPLSTASWNFDFDPCLPASWSVGYNLWSTISGYQNAADLALICRQLFAALGVVTMAKAENYTRSVWHMIGLSRWYSRLCQKIVGSIDPESETPHLCLLVTRSCSFYLLYKIAMFVTPFSNSLKAACSTTTGHQRRPSQPVHPSSNSLPDNYFYAHASGILPVSDPQVEIARVVFAEIWEHQNLIHMESWGRMLQELGKLMYPKRCMDFSTYPSRQVHVFMLPLAATDPTQVAESVRELGEYIHRHPTVIKATSTASSGQPSSVLDPTTPPAAPSTGPSPTHMATPPSAPSIATGRATNEGGQGSGNSKIAATLKRINRAVKTDEYYATYDVLTGVKITETLASAQRSRAKQDVDGLDGLVKECVTCRARTLVQPWTSNDLLSATSSSSSSTIASSDAQLLERHQKFQVYLSRLGQFDLSIREYKQRCICAGLWRSLPSSS</sequence>
<gene>
    <name evidence="2" type="ORF">VP01_124g2</name>
</gene>
<organism evidence="2 3">
    <name type="scientific">Puccinia sorghi</name>
    <dbReference type="NCBI Taxonomy" id="27349"/>
    <lineage>
        <taxon>Eukaryota</taxon>
        <taxon>Fungi</taxon>
        <taxon>Dikarya</taxon>
        <taxon>Basidiomycota</taxon>
        <taxon>Pucciniomycotina</taxon>
        <taxon>Pucciniomycetes</taxon>
        <taxon>Pucciniales</taxon>
        <taxon>Pucciniaceae</taxon>
        <taxon>Puccinia</taxon>
    </lineage>
</organism>
<feature type="compositionally biased region" description="Polar residues" evidence="1">
    <location>
        <begin position="850"/>
        <end position="864"/>
    </location>
</feature>
<dbReference type="Proteomes" id="UP000037035">
    <property type="component" value="Unassembled WGS sequence"/>
</dbReference>